<dbReference type="Proteomes" id="UP001337655">
    <property type="component" value="Unassembled WGS sequence"/>
</dbReference>
<feature type="compositionally biased region" description="Low complexity" evidence="1">
    <location>
        <begin position="502"/>
        <end position="515"/>
    </location>
</feature>
<feature type="compositionally biased region" description="Basic and acidic residues" evidence="1">
    <location>
        <begin position="516"/>
        <end position="525"/>
    </location>
</feature>
<dbReference type="GeneID" id="89924714"/>
<feature type="region of interest" description="Disordered" evidence="1">
    <location>
        <begin position="1"/>
        <end position="393"/>
    </location>
</feature>
<comment type="caution">
    <text evidence="2">The sequence shown here is derived from an EMBL/GenBank/DDBJ whole genome shotgun (WGS) entry which is preliminary data.</text>
</comment>
<dbReference type="PANTHER" id="PTHR38701:SF1">
    <property type="entry name" value="UP-REGULATED DURING SEPTATION PROTEIN 1 DOMAIN-CONTAINING PROTEIN"/>
    <property type="match status" value="1"/>
</dbReference>
<evidence type="ECO:0000256" key="1">
    <source>
        <dbReference type="SAM" id="MobiDB-lite"/>
    </source>
</evidence>
<feature type="compositionally biased region" description="Basic and acidic residues" evidence="1">
    <location>
        <begin position="631"/>
        <end position="644"/>
    </location>
</feature>
<proteinExistence type="predicted"/>
<feature type="compositionally biased region" description="Polar residues" evidence="1">
    <location>
        <begin position="1"/>
        <end position="25"/>
    </location>
</feature>
<feature type="compositionally biased region" description="Low complexity" evidence="1">
    <location>
        <begin position="285"/>
        <end position="298"/>
    </location>
</feature>
<dbReference type="PANTHER" id="PTHR38701">
    <property type="entry name" value="CHROMOSOME 8, WHOLE GENOME SHOTGUN SEQUENCE"/>
    <property type="match status" value="1"/>
</dbReference>
<organism evidence="2 3">
    <name type="scientific">Saxophila tyrrhenica</name>
    <dbReference type="NCBI Taxonomy" id="1690608"/>
    <lineage>
        <taxon>Eukaryota</taxon>
        <taxon>Fungi</taxon>
        <taxon>Dikarya</taxon>
        <taxon>Ascomycota</taxon>
        <taxon>Pezizomycotina</taxon>
        <taxon>Dothideomycetes</taxon>
        <taxon>Dothideomycetidae</taxon>
        <taxon>Mycosphaerellales</taxon>
        <taxon>Extremaceae</taxon>
        <taxon>Saxophila</taxon>
    </lineage>
</organism>
<name>A0AAV9PGE1_9PEZI</name>
<protein>
    <submittedName>
        <fullName evidence="2">Uncharacterized protein</fullName>
    </submittedName>
</protein>
<sequence>MSTERSLNTNRPLKPSLASNRTARTPNAPRVAATSNTTTSAKAPAARSIPTLRSEPPTPRVKQTSTPVNNAFSNGNVTPRSSARSSRVDSTNSSPTHTDTTPGAQRPKSAFVASQSANGKGGLGMSLGGQSKTFVGRPKSLVSDNGSSMRSAPPTVRSPGDGALDDERFFHASDAPKQQETAPKKPEARKPAAFFYADGKKELDQPSPMLSAVSEQRSTGPWIRSELVPSPPKSPPMLSPGLSSLSSISPFFGPAPSQGSSQRPGAPKENIHLSYRKGVSQIFGSKPAPSPRSTASSADIGPVTPGLERTISQESASGFLHHRKSPSLSSIESGNSGPSRRRSATTADPELSSSPLVNEVRAATVPRVAKPPSELPSIDTSLDPTGVLSPNALSPTKAISDFAADARRERKVLDLEISNSSLLAINSSLEREVRRQKAELKRFRRLSRAGRFSKAPGEGAAARVSDGLSIVGEEDENDEQMFGPPSGLTELYDDISDDDDLSLASSSEPMSPSSRSTRENNRLARDERHLQVDLAKHKELLVQSQAMNQSIKRCTYATEDMIREGKKALEYHVRVSDVRMGGRVLSVHLDGEEQSQEIEVEDVNQDDDIDHTTFLAVWGGVGRPSFESSEGGDRDSGIEVDRPPPQRSLPLRQKAGNTNDMGRPPGSNGSNVTAGAASVGS</sequence>
<dbReference type="RefSeq" id="XP_064660575.1">
    <property type="nucleotide sequence ID" value="XM_064800624.1"/>
</dbReference>
<feature type="compositionally biased region" description="Low complexity" evidence="1">
    <location>
        <begin position="32"/>
        <end position="46"/>
    </location>
</feature>
<evidence type="ECO:0000313" key="2">
    <source>
        <dbReference type="EMBL" id="KAK5171731.1"/>
    </source>
</evidence>
<gene>
    <name evidence="2" type="ORF">LTR77_003367</name>
</gene>
<reference evidence="2 3" key="1">
    <citation type="submission" date="2023-08" db="EMBL/GenBank/DDBJ databases">
        <title>Black Yeasts Isolated from many extreme environments.</title>
        <authorList>
            <person name="Coleine C."/>
            <person name="Stajich J.E."/>
            <person name="Selbmann L."/>
        </authorList>
    </citation>
    <scope>NUCLEOTIDE SEQUENCE [LARGE SCALE GENOMIC DNA]</scope>
    <source>
        <strain evidence="2 3">CCFEE 5935</strain>
    </source>
</reference>
<dbReference type="AlphaFoldDB" id="A0AAV9PGE1"/>
<dbReference type="EMBL" id="JAVRRT010000005">
    <property type="protein sequence ID" value="KAK5171731.1"/>
    <property type="molecule type" value="Genomic_DNA"/>
</dbReference>
<evidence type="ECO:0000313" key="3">
    <source>
        <dbReference type="Proteomes" id="UP001337655"/>
    </source>
</evidence>
<keyword evidence="3" id="KW-1185">Reference proteome</keyword>
<feature type="compositionally biased region" description="Polar residues" evidence="1">
    <location>
        <begin position="326"/>
        <end position="338"/>
    </location>
</feature>
<feature type="compositionally biased region" description="Pro residues" evidence="1">
    <location>
        <begin position="229"/>
        <end position="238"/>
    </location>
</feature>
<feature type="region of interest" description="Disordered" evidence="1">
    <location>
        <begin position="471"/>
        <end position="525"/>
    </location>
</feature>
<accession>A0AAV9PGE1</accession>
<feature type="compositionally biased region" description="Acidic residues" evidence="1">
    <location>
        <begin position="491"/>
        <end position="501"/>
    </location>
</feature>
<feature type="region of interest" description="Disordered" evidence="1">
    <location>
        <begin position="621"/>
        <end position="681"/>
    </location>
</feature>
<feature type="compositionally biased region" description="Low complexity" evidence="1">
    <location>
        <begin position="239"/>
        <end position="250"/>
    </location>
</feature>
<feature type="compositionally biased region" description="Polar residues" evidence="1">
    <location>
        <begin position="61"/>
        <end position="103"/>
    </location>
</feature>